<comment type="caution">
    <text evidence="2">The sequence shown here is derived from an EMBL/GenBank/DDBJ whole genome shotgun (WGS) entry which is preliminary data.</text>
</comment>
<sequence length="87" mass="9085">MPGNFSRRELDPWHHVPAAPPVTAGEMRDDSRPGAVSTLEIFASTTLPSCGLTRSFELDAAAGAKVPASAVPAPVPLAIGIFWASMN</sequence>
<protein>
    <submittedName>
        <fullName evidence="2">Uncharacterized protein</fullName>
    </submittedName>
</protein>
<organism evidence="2 3">
    <name type="scientific">Ophiocordyceps sinensis</name>
    <dbReference type="NCBI Taxonomy" id="72228"/>
    <lineage>
        <taxon>Eukaryota</taxon>
        <taxon>Fungi</taxon>
        <taxon>Dikarya</taxon>
        <taxon>Ascomycota</taxon>
        <taxon>Pezizomycotina</taxon>
        <taxon>Sordariomycetes</taxon>
        <taxon>Hypocreomycetidae</taxon>
        <taxon>Hypocreales</taxon>
        <taxon>Ophiocordycipitaceae</taxon>
        <taxon>Ophiocordyceps</taxon>
    </lineage>
</organism>
<proteinExistence type="predicted"/>
<reference evidence="2 3" key="1">
    <citation type="journal article" date="2020" name="Genome Biol. Evol.">
        <title>A new high-quality draft genome assembly of the Chinese cordyceps Ophiocordyceps sinensis.</title>
        <authorList>
            <person name="Shu R."/>
            <person name="Zhang J."/>
            <person name="Meng Q."/>
            <person name="Zhang H."/>
            <person name="Zhou G."/>
            <person name="Li M."/>
            <person name="Wu P."/>
            <person name="Zhao Y."/>
            <person name="Chen C."/>
            <person name="Qin Q."/>
        </authorList>
    </citation>
    <scope>NUCLEOTIDE SEQUENCE [LARGE SCALE GENOMIC DNA]</scope>
    <source>
        <strain evidence="2 3">IOZ07</strain>
    </source>
</reference>
<gene>
    <name evidence="2" type="ORF">G6O67_007110</name>
</gene>
<keyword evidence="3" id="KW-1185">Reference proteome</keyword>
<evidence type="ECO:0000256" key="1">
    <source>
        <dbReference type="SAM" id="MobiDB-lite"/>
    </source>
</evidence>
<accession>A0A8H4LT57</accession>
<feature type="compositionally biased region" description="Basic and acidic residues" evidence="1">
    <location>
        <begin position="1"/>
        <end position="14"/>
    </location>
</feature>
<dbReference type="AlphaFoldDB" id="A0A8H4LT57"/>
<name>A0A8H4LT57_9HYPO</name>
<dbReference type="Proteomes" id="UP000557566">
    <property type="component" value="Unassembled WGS sequence"/>
</dbReference>
<evidence type="ECO:0000313" key="3">
    <source>
        <dbReference type="Proteomes" id="UP000557566"/>
    </source>
</evidence>
<evidence type="ECO:0000313" key="2">
    <source>
        <dbReference type="EMBL" id="KAF4505129.1"/>
    </source>
</evidence>
<feature type="region of interest" description="Disordered" evidence="1">
    <location>
        <begin position="1"/>
        <end position="32"/>
    </location>
</feature>
<dbReference type="EMBL" id="JAAVMX010000008">
    <property type="protein sequence ID" value="KAF4505129.1"/>
    <property type="molecule type" value="Genomic_DNA"/>
</dbReference>